<sequence length="402" mass="45014">MMENGNCHVNSNPNHNNNYSFSRFRSTAQVTATVQEEDRPTLSALLPHFSLLLSLTPIRTLGESHRMSVSVIRSSASRGRSGSSNGTFYNDGTIVNLTFEVLFAIIVQASSSDILSSVYEQYAIPLYYLGVLEEQSSWLGVAGTTTSSSKNKIPPPAALRGVSEDDPMVRRSLPCQPFLQYTKHLQTLKQLFFARLLIEDAQTVQSWISDQYDEKRVFAIAEEVWGHYYYHLTVSRTQQENLIAEEQNINNNNARPIAFLNPTTNNHNNNNVTYGGVMPPPSLPREHSFNTSAAAFPSSLSPSPQRQTTAAIGMAQLVQQTNNNNKTTNKKRSRKDGILFFVDCLKQHTKINNHNLTTAVLNHYYEQCGGLSRFHCSLVTLMDKLQLEGLLLKRPVGWQVVS</sequence>
<evidence type="ECO:0000313" key="3">
    <source>
        <dbReference type="Proteomes" id="UP000515908"/>
    </source>
</evidence>
<feature type="compositionally biased region" description="Low complexity" evidence="1">
    <location>
        <begin position="1"/>
        <end position="18"/>
    </location>
</feature>
<gene>
    <name evidence="2" type="ORF">ADEAN_000122600</name>
</gene>
<proteinExistence type="predicted"/>
<evidence type="ECO:0000313" key="2">
    <source>
        <dbReference type="EMBL" id="CAD2213783.1"/>
    </source>
</evidence>
<accession>A0A7G2C4X3</accession>
<dbReference type="Proteomes" id="UP000515908">
    <property type="component" value="Chromosome 02"/>
</dbReference>
<feature type="region of interest" description="Disordered" evidence="1">
    <location>
        <begin position="1"/>
        <end position="20"/>
    </location>
</feature>
<dbReference type="VEuPathDB" id="TriTrypDB:ADEAN_000122600"/>
<name>A0A7G2C4X3_9TRYP</name>
<reference evidence="2 3" key="1">
    <citation type="submission" date="2020-08" db="EMBL/GenBank/DDBJ databases">
        <authorList>
            <person name="Newling K."/>
            <person name="Davey J."/>
            <person name="Forrester S."/>
        </authorList>
    </citation>
    <scope>NUCLEOTIDE SEQUENCE [LARGE SCALE GENOMIC DNA]</scope>
    <source>
        <strain evidence="3">Crithidia deanei Carvalho (ATCC PRA-265)</strain>
    </source>
</reference>
<keyword evidence="3" id="KW-1185">Reference proteome</keyword>
<dbReference type="EMBL" id="LR877146">
    <property type="protein sequence ID" value="CAD2213783.1"/>
    <property type="molecule type" value="Genomic_DNA"/>
</dbReference>
<evidence type="ECO:0000256" key="1">
    <source>
        <dbReference type="SAM" id="MobiDB-lite"/>
    </source>
</evidence>
<organism evidence="2 3">
    <name type="scientific">Angomonas deanei</name>
    <dbReference type="NCBI Taxonomy" id="59799"/>
    <lineage>
        <taxon>Eukaryota</taxon>
        <taxon>Discoba</taxon>
        <taxon>Euglenozoa</taxon>
        <taxon>Kinetoplastea</taxon>
        <taxon>Metakinetoplastina</taxon>
        <taxon>Trypanosomatida</taxon>
        <taxon>Trypanosomatidae</taxon>
        <taxon>Strigomonadinae</taxon>
        <taxon>Angomonas</taxon>
    </lineage>
</organism>
<protein>
    <submittedName>
        <fullName evidence="2">Uncharacterized protein</fullName>
    </submittedName>
</protein>
<dbReference type="AlphaFoldDB" id="A0A7G2C4X3"/>